<sequence length="168" mass="17743">MPRTPRTPQTGEAAEAPEPAAPGRRPAPDRILVVEDSPEDAEAIERALRRTHPDLVLEFTARGQGLAADLLSREELPGLILLDLNMPGTDGHTVLEQIRSHPELGAVTVVVFTSSTAPAEVDACFAAGADSYVYKPVNFALFQTVLKGAVDYWRQAGSGAGSGAASVK</sequence>
<feature type="region of interest" description="Disordered" evidence="2">
    <location>
        <begin position="1"/>
        <end position="29"/>
    </location>
</feature>
<evidence type="ECO:0000256" key="1">
    <source>
        <dbReference type="PROSITE-ProRule" id="PRU00169"/>
    </source>
</evidence>
<keyword evidence="1" id="KW-0597">Phosphoprotein</keyword>
<name>A0A2S9PVK0_9ACTN</name>
<dbReference type="SMART" id="SM00448">
    <property type="entry name" value="REC"/>
    <property type="match status" value="1"/>
</dbReference>
<comment type="caution">
    <text evidence="4">The sequence shown here is derived from an EMBL/GenBank/DDBJ whole genome shotgun (WGS) entry which is preliminary data.</text>
</comment>
<dbReference type="PANTHER" id="PTHR44520">
    <property type="entry name" value="RESPONSE REGULATOR RCP1-RELATED"/>
    <property type="match status" value="1"/>
</dbReference>
<keyword evidence="5" id="KW-1185">Reference proteome</keyword>
<dbReference type="AlphaFoldDB" id="A0A2S9PVK0"/>
<protein>
    <submittedName>
        <fullName evidence="4">Response regulator</fullName>
    </submittedName>
</protein>
<evidence type="ECO:0000313" key="4">
    <source>
        <dbReference type="EMBL" id="PRH78454.1"/>
    </source>
</evidence>
<dbReference type="InterPro" id="IPR011006">
    <property type="entry name" value="CheY-like_superfamily"/>
</dbReference>
<dbReference type="Gene3D" id="3.40.50.2300">
    <property type="match status" value="1"/>
</dbReference>
<dbReference type="GO" id="GO:0000160">
    <property type="term" value="P:phosphorelay signal transduction system"/>
    <property type="evidence" value="ECO:0007669"/>
    <property type="project" value="InterPro"/>
</dbReference>
<feature type="modified residue" description="4-aspartylphosphate" evidence="1">
    <location>
        <position position="83"/>
    </location>
</feature>
<evidence type="ECO:0000313" key="5">
    <source>
        <dbReference type="Proteomes" id="UP000239322"/>
    </source>
</evidence>
<dbReference type="OrthoDB" id="3698783at2"/>
<dbReference type="Proteomes" id="UP000239322">
    <property type="component" value="Unassembled WGS sequence"/>
</dbReference>
<organism evidence="4 5">
    <name type="scientific">Streptomyces solincola</name>
    <dbReference type="NCBI Taxonomy" id="2100817"/>
    <lineage>
        <taxon>Bacteria</taxon>
        <taxon>Bacillati</taxon>
        <taxon>Actinomycetota</taxon>
        <taxon>Actinomycetes</taxon>
        <taxon>Kitasatosporales</taxon>
        <taxon>Streptomycetaceae</taxon>
        <taxon>Streptomyces</taxon>
    </lineage>
</organism>
<gene>
    <name evidence="4" type="ORF">C6N75_14840</name>
</gene>
<evidence type="ECO:0000256" key="2">
    <source>
        <dbReference type="SAM" id="MobiDB-lite"/>
    </source>
</evidence>
<dbReference type="SUPFAM" id="SSF52172">
    <property type="entry name" value="CheY-like"/>
    <property type="match status" value="1"/>
</dbReference>
<feature type="compositionally biased region" description="Polar residues" evidence="2">
    <location>
        <begin position="1"/>
        <end position="10"/>
    </location>
</feature>
<dbReference type="PANTHER" id="PTHR44520:SF2">
    <property type="entry name" value="RESPONSE REGULATOR RCP1"/>
    <property type="match status" value="1"/>
</dbReference>
<proteinExistence type="predicted"/>
<dbReference type="PROSITE" id="PS50110">
    <property type="entry name" value="RESPONSE_REGULATORY"/>
    <property type="match status" value="1"/>
</dbReference>
<feature type="domain" description="Response regulatory" evidence="3">
    <location>
        <begin position="30"/>
        <end position="150"/>
    </location>
</feature>
<reference evidence="4 5" key="1">
    <citation type="submission" date="2018-03" db="EMBL/GenBank/DDBJ databases">
        <title>Novel Streptomyces sp. from soil.</title>
        <authorList>
            <person name="Tan G.Y.A."/>
            <person name="Lee Z.Y."/>
        </authorList>
    </citation>
    <scope>NUCLEOTIDE SEQUENCE [LARGE SCALE GENOMIC DNA]</scope>
    <source>
        <strain evidence="4 5">ST5x</strain>
    </source>
</reference>
<accession>A0A2S9PVK0</accession>
<feature type="compositionally biased region" description="Low complexity" evidence="2">
    <location>
        <begin position="11"/>
        <end position="24"/>
    </location>
</feature>
<dbReference type="Pfam" id="PF00072">
    <property type="entry name" value="Response_reg"/>
    <property type="match status" value="1"/>
</dbReference>
<dbReference type="InterPro" id="IPR001789">
    <property type="entry name" value="Sig_transdc_resp-reg_receiver"/>
</dbReference>
<evidence type="ECO:0000259" key="3">
    <source>
        <dbReference type="PROSITE" id="PS50110"/>
    </source>
</evidence>
<dbReference type="EMBL" id="PVLV01000205">
    <property type="protein sequence ID" value="PRH78454.1"/>
    <property type="molecule type" value="Genomic_DNA"/>
</dbReference>
<dbReference type="InterPro" id="IPR052893">
    <property type="entry name" value="TCS_response_regulator"/>
</dbReference>
<dbReference type="CDD" id="cd17557">
    <property type="entry name" value="REC_Rcp-like"/>
    <property type="match status" value="1"/>
</dbReference>